<evidence type="ECO:0000259" key="12">
    <source>
        <dbReference type="Pfam" id="PF10613"/>
    </source>
</evidence>
<dbReference type="EnsemblMetazoa" id="SMAR015357-RA">
    <property type="protein sequence ID" value="SMAR015357-PA"/>
    <property type="gene ID" value="SMAR015357"/>
</dbReference>
<keyword evidence="10" id="KW-0407">Ion channel</keyword>
<dbReference type="STRING" id="126957.T1JNC8"/>
<evidence type="ECO:0000256" key="2">
    <source>
        <dbReference type="ARBA" id="ARBA00022448"/>
    </source>
</evidence>
<feature type="domain" description="Ionotropic glutamate receptor L-glutamate and glycine-binding" evidence="12">
    <location>
        <begin position="13"/>
        <end position="105"/>
    </location>
</feature>
<dbReference type="InterPro" id="IPR015683">
    <property type="entry name" value="Ionotropic_Glu_rcpt"/>
</dbReference>
<keyword evidence="14" id="KW-1185">Reference proteome</keyword>
<accession>T1JNC8</accession>
<evidence type="ECO:0000256" key="5">
    <source>
        <dbReference type="ARBA" id="ARBA00023065"/>
    </source>
</evidence>
<reference evidence="14" key="1">
    <citation type="submission" date="2011-05" db="EMBL/GenBank/DDBJ databases">
        <authorList>
            <person name="Richards S.R."/>
            <person name="Qu J."/>
            <person name="Jiang H."/>
            <person name="Jhangiani S.N."/>
            <person name="Agravi P."/>
            <person name="Goodspeed R."/>
            <person name="Gross S."/>
            <person name="Mandapat C."/>
            <person name="Jackson L."/>
            <person name="Mathew T."/>
            <person name="Pu L."/>
            <person name="Thornton R."/>
            <person name="Saada N."/>
            <person name="Wilczek-Boney K.B."/>
            <person name="Lee S."/>
            <person name="Kovar C."/>
            <person name="Wu Y."/>
            <person name="Scherer S.E."/>
            <person name="Worley K.C."/>
            <person name="Muzny D.M."/>
            <person name="Gibbs R."/>
        </authorList>
    </citation>
    <scope>NUCLEOTIDE SEQUENCE</scope>
    <source>
        <strain evidence="14">Brora</strain>
    </source>
</reference>
<keyword evidence="4 11" id="KW-1133">Transmembrane helix</keyword>
<evidence type="ECO:0000256" key="8">
    <source>
        <dbReference type="ARBA" id="ARBA00023180"/>
    </source>
</evidence>
<evidence type="ECO:0000256" key="7">
    <source>
        <dbReference type="ARBA" id="ARBA00023170"/>
    </source>
</evidence>
<evidence type="ECO:0000256" key="3">
    <source>
        <dbReference type="ARBA" id="ARBA00022692"/>
    </source>
</evidence>
<dbReference type="EMBL" id="JH431228">
    <property type="status" value="NOT_ANNOTATED_CDS"/>
    <property type="molecule type" value="Genomic_DNA"/>
</dbReference>
<dbReference type="Pfam" id="PF10613">
    <property type="entry name" value="Lig_chan-Glu_bd"/>
    <property type="match status" value="1"/>
</dbReference>
<reference evidence="13" key="2">
    <citation type="submission" date="2015-02" db="UniProtKB">
        <authorList>
            <consortium name="EnsemblMetazoa"/>
        </authorList>
    </citation>
    <scope>IDENTIFICATION</scope>
</reference>
<name>T1JNC8_STRMM</name>
<keyword evidence="3 11" id="KW-0812">Transmembrane</keyword>
<dbReference type="Gene3D" id="3.40.190.10">
    <property type="entry name" value="Periplasmic binding protein-like II"/>
    <property type="match status" value="1"/>
</dbReference>
<evidence type="ECO:0000256" key="11">
    <source>
        <dbReference type="SAM" id="Phobius"/>
    </source>
</evidence>
<feature type="transmembrane region" description="Helical" evidence="11">
    <location>
        <begin position="123"/>
        <end position="140"/>
    </location>
</feature>
<dbReference type="GO" id="GO:0016020">
    <property type="term" value="C:membrane"/>
    <property type="evidence" value="ECO:0007669"/>
    <property type="project" value="UniProtKB-SubCell"/>
</dbReference>
<keyword evidence="7" id="KW-0675">Receptor</keyword>
<dbReference type="Proteomes" id="UP000014500">
    <property type="component" value="Unassembled WGS sequence"/>
</dbReference>
<dbReference type="Gene3D" id="1.10.287.70">
    <property type="match status" value="1"/>
</dbReference>
<keyword evidence="6 11" id="KW-0472">Membrane</keyword>
<dbReference type="PhylomeDB" id="T1JNC8"/>
<dbReference type="GO" id="GO:0015276">
    <property type="term" value="F:ligand-gated monoatomic ion channel activity"/>
    <property type="evidence" value="ECO:0007669"/>
    <property type="project" value="InterPro"/>
</dbReference>
<dbReference type="SUPFAM" id="SSF53850">
    <property type="entry name" value="Periplasmic binding protein-like II"/>
    <property type="match status" value="1"/>
</dbReference>
<comment type="subcellular location">
    <subcellularLocation>
        <location evidence="1">Membrane</location>
        <topology evidence="1">Multi-pass membrane protein</topology>
    </subcellularLocation>
</comment>
<evidence type="ECO:0000313" key="14">
    <source>
        <dbReference type="Proteomes" id="UP000014500"/>
    </source>
</evidence>
<keyword evidence="8" id="KW-0325">Glycoprotein</keyword>
<dbReference type="InterPro" id="IPR019594">
    <property type="entry name" value="Glu/Gly-bd"/>
</dbReference>
<evidence type="ECO:0000313" key="13">
    <source>
        <dbReference type="EnsemblMetazoa" id="SMAR015357-PA"/>
    </source>
</evidence>
<proteinExistence type="predicted"/>
<protein>
    <recommendedName>
        <fullName evidence="12">Ionotropic glutamate receptor L-glutamate and glycine-binding domain-containing protein</fullName>
    </recommendedName>
</protein>
<sequence length="404" mass="45910">MNKNYLQLKFRSELHKVNGTTTIRGYFGELFTIFSTDFNISIQITHSKDNQFGALKGNWTGMMSDLVYGIADISAGIVVTRQRRDFVKTSPQLYSLQFDVLYRKAHTYQHDYFFFLKPFKMDVWFSIFSITLIFILINAFSKCGIKSLTLTGFINDSVNQFLLCWPIVISGKFSLFYSVKLCLEVYIIFSMLMWNCYTSTLTSLFSTNKMEIPFTSLDDMLTNTNYLAVVINGSKVESYLTKLSYIHRLIKVKNINDAIAAVYSRKAAFNYPLIGLTDLISNNCSLSIAPQYTSKDSNSLAYSKKFAYVEYFNNKIVLLKECGILPRIYTSNFADAVIMCSDENSFYSIRLGQIIGPLVLVFAGILVVSTIMLQDSKLNNIGRSIVVRNISIKPTINDNNSPTV</sequence>
<organism evidence="13 14">
    <name type="scientific">Strigamia maritima</name>
    <name type="common">European centipede</name>
    <name type="synonym">Geophilus maritimus</name>
    <dbReference type="NCBI Taxonomy" id="126957"/>
    <lineage>
        <taxon>Eukaryota</taxon>
        <taxon>Metazoa</taxon>
        <taxon>Ecdysozoa</taxon>
        <taxon>Arthropoda</taxon>
        <taxon>Myriapoda</taxon>
        <taxon>Chilopoda</taxon>
        <taxon>Pleurostigmophora</taxon>
        <taxon>Geophilomorpha</taxon>
        <taxon>Linotaeniidae</taxon>
        <taxon>Strigamia</taxon>
    </lineage>
</organism>
<feature type="transmembrane region" description="Helical" evidence="11">
    <location>
        <begin position="185"/>
        <end position="205"/>
    </location>
</feature>
<evidence type="ECO:0000256" key="9">
    <source>
        <dbReference type="ARBA" id="ARBA00023286"/>
    </source>
</evidence>
<dbReference type="HOGENOM" id="CLU_037166_0_0_1"/>
<evidence type="ECO:0000256" key="1">
    <source>
        <dbReference type="ARBA" id="ARBA00004141"/>
    </source>
</evidence>
<dbReference type="AlphaFoldDB" id="T1JNC8"/>
<dbReference type="PANTHER" id="PTHR18966">
    <property type="entry name" value="IONOTROPIC GLUTAMATE RECEPTOR"/>
    <property type="match status" value="1"/>
</dbReference>
<evidence type="ECO:0000256" key="4">
    <source>
        <dbReference type="ARBA" id="ARBA00022989"/>
    </source>
</evidence>
<keyword evidence="9" id="KW-1071">Ligand-gated ion channel</keyword>
<dbReference type="eggNOG" id="KOG1052">
    <property type="taxonomic scope" value="Eukaryota"/>
</dbReference>
<keyword evidence="2" id="KW-0813">Transport</keyword>
<evidence type="ECO:0000256" key="10">
    <source>
        <dbReference type="ARBA" id="ARBA00023303"/>
    </source>
</evidence>
<feature type="transmembrane region" description="Helical" evidence="11">
    <location>
        <begin position="354"/>
        <end position="373"/>
    </location>
</feature>
<evidence type="ECO:0000256" key="6">
    <source>
        <dbReference type="ARBA" id="ARBA00023136"/>
    </source>
</evidence>
<keyword evidence="5" id="KW-0406">Ion transport</keyword>